<sequence length="380" mass="44038">MFRFTQLVQNLITSGNAQAVERIEGIDGQAAKELTSIRLRPDTKAYLQTQSEALGVSLSQVINMILDGVVSMETKSSADNRVKKLYDRIMSLFESHHINPVEMVKMLSDYKIKLSHIRSPEIFVDHITTDMIKDIATWFSVDYNWITGDSNYIYDPRSNSWYKDSYNFCVDLLGKSYSLSNFKIYVVVKKGMSFHLAEEYGDNDSRLDVGFILSYTNHVNGICFTKYEVCEFQQWNYDKCRSYLRFIFYFLNKLYSKVMSYSISFDEKVINGLKGGVVLPSTIVKLTSDTWNFAEYIGNIKHNLNIETNAEEYLERFDRLIHLVGEGGVIHNFKYISKDFSHGWEIKYFDEGRIKEGFYRDLTGGINEIYNNYTAGKFSP</sequence>
<reference evidence="1" key="1">
    <citation type="submission" date="2022-07" db="EMBL/GenBank/DDBJ databases">
        <title>Genetic diversity of Erwinia pyrifoliae.</title>
        <authorList>
            <person name="Park D.S."/>
            <person name="Ham H."/>
        </authorList>
    </citation>
    <scope>NUCLEOTIDE SEQUENCE</scope>
    <source>
        <strain evidence="1">CP201486</strain>
    </source>
</reference>
<proteinExistence type="predicted"/>
<accession>A0ABY5X6N7</accession>
<gene>
    <name evidence="1" type="ORF">NYP84_15870</name>
</gene>
<organism evidence="1 2">
    <name type="scientific">Erwinia pyrifoliae</name>
    <dbReference type="NCBI Taxonomy" id="79967"/>
    <lineage>
        <taxon>Bacteria</taxon>
        <taxon>Pseudomonadati</taxon>
        <taxon>Pseudomonadota</taxon>
        <taxon>Gammaproteobacteria</taxon>
        <taxon>Enterobacterales</taxon>
        <taxon>Erwiniaceae</taxon>
        <taxon>Erwinia</taxon>
    </lineage>
</organism>
<dbReference type="RefSeq" id="WP_259817602.1">
    <property type="nucleotide sequence ID" value="NZ_CP103445.1"/>
</dbReference>
<dbReference type="EMBL" id="CP103445">
    <property type="protein sequence ID" value="UWS33061.1"/>
    <property type="molecule type" value="Genomic_DNA"/>
</dbReference>
<name>A0ABY5X6N7_ERWPY</name>
<dbReference type="Proteomes" id="UP001058553">
    <property type="component" value="Chromosome"/>
</dbReference>
<keyword evidence="2" id="KW-1185">Reference proteome</keyword>
<protein>
    <submittedName>
        <fullName evidence="1">Uncharacterized protein</fullName>
    </submittedName>
</protein>
<evidence type="ECO:0000313" key="2">
    <source>
        <dbReference type="Proteomes" id="UP001058553"/>
    </source>
</evidence>
<evidence type="ECO:0000313" key="1">
    <source>
        <dbReference type="EMBL" id="UWS33061.1"/>
    </source>
</evidence>